<dbReference type="NCBIfam" id="NF038083">
    <property type="entry name" value="CU044_5270_fam"/>
    <property type="match status" value="1"/>
</dbReference>
<reference evidence="3" key="1">
    <citation type="submission" date="2023-03" db="EMBL/GenBank/DDBJ databases">
        <title>Actinoallomurus iriomotensis NBRC 103681.</title>
        <authorList>
            <person name="Ichikawa N."/>
            <person name="Sato H."/>
            <person name="Tonouchi N."/>
        </authorList>
    </citation>
    <scope>NUCLEOTIDE SEQUENCE</scope>
    <source>
        <strain evidence="3">NBRC 103681</strain>
    </source>
</reference>
<name>A0A9W6RU66_9ACTN</name>
<evidence type="ECO:0000313" key="4">
    <source>
        <dbReference type="Proteomes" id="UP001165135"/>
    </source>
</evidence>
<keyword evidence="2" id="KW-0812">Transmembrane</keyword>
<accession>A0A9W6RU66</accession>
<gene>
    <name evidence="3" type="ORF">Airi01_101980</name>
</gene>
<evidence type="ECO:0008006" key="5">
    <source>
        <dbReference type="Google" id="ProtNLM"/>
    </source>
</evidence>
<dbReference type="AlphaFoldDB" id="A0A9W6RU66"/>
<evidence type="ECO:0000256" key="1">
    <source>
        <dbReference type="SAM" id="MobiDB-lite"/>
    </source>
</evidence>
<evidence type="ECO:0000313" key="3">
    <source>
        <dbReference type="EMBL" id="GLY81931.1"/>
    </source>
</evidence>
<proteinExistence type="predicted"/>
<dbReference type="InterPro" id="IPR047789">
    <property type="entry name" value="CU044_5270-like"/>
</dbReference>
<feature type="transmembrane region" description="Helical" evidence="2">
    <location>
        <begin position="49"/>
        <end position="72"/>
    </location>
</feature>
<evidence type="ECO:0000256" key="2">
    <source>
        <dbReference type="SAM" id="Phobius"/>
    </source>
</evidence>
<keyword evidence="2" id="KW-0472">Membrane</keyword>
<protein>
    <recommendedName>
        <fullName evidence="5">CU044_5270 family protein</fullName>
    </recommendedName>
</protein>
<feature type="region of interest" description="Disordered" evidence="1">
    <location>
        <begin position="1"/>
        <end position="28"/>
    </location>
</feature>
<dbReference type="EMBL" id="BSTJ01000024">
    <property type="protein sequence ID" value="GLY81931.1"/>
    <property type="molecule type" value="Genomic_DNA"/>
</dbReference>
<dbReference type="Proteomes" id="UP001165135">
    <property type="component" value="Unassembled WGS sequence"/>
</dbReference>
<keyword evidence="2" id="KW-1133">Transmembrane helix</keyword>
<organism evidence="3 4">
    <name type="scientific">Actinoallomurus iriomotensis</name>
    <dbReference type="NCBI Taxonomy" id="478107"/>
    <lineage>
        <taxon>Bacteria</taxon>
        <taxon>Bacillati</taxon>
        <taxon>Actinomycetota</taxon>
        <taxon>Actinomycetes</taxon>
        <taxon>Streptosporangiales</taxon>
        <taxon>Thermomonosporaceae</taxon>
        <taxon>Actinoallomurus</taxon>
    </lineage>
</organism>
<comment type="caution">
    <text evidence="3">The sequence shown here is derived from an EMBL/GenBank/DDBJ whole genome shotgun (WGS) entry which is preliminary data.</text>
</comment>
<sequence length="327" mass="35416">MNEMEMLARMGRQLDQEAPPTLGRQRQRQRLLEAAGSPRRHRAIRIPRWGVPATAGLAAAAVATAVGVATVGTGSGSPARTPVRLDSASVTLTHAAQVVSLRTAITPRPHQWIYTKTVEYGTGSDGHHRVDEEWSRFDSRAEAYFDGGRFIVHKKSGESGIDSPQGAYTVLSSLPTDPRALLDKLSSLSGRFDKLPGDSGLDQNQLLYSRMVQLLRNAQITAPPRIQAAVYRAMATLPDVRIDRDIVDGVGRHVIGVHYGSRGGRRLLLDPKTYQVVGEETVWGGKPTAAEIEMAKTKHLNLNLPAGTVTSGLATEKVAVVDKPGQR</sequence>